<feature type="transmembrane region" description="Helical" evidence="1">
    <location>
        <begin position="130"/>
        <end position="147"/>
    </location>
</feature>
<comment type="caution">
    <text evidence="3">The sequence shown here is derived from an EMBL/GenBank/DDBJ whole genome shotgun (WGS) entry which is preliminary data.</text>
</comment>
<feature type="transmembrane region" description="Helical" evidence="1">
    <location>
        <begin position="295"/>
        <end position="320"/>
    </location>
</feature>
<dbReference type="InterPro" id="IPR052529">
    <property type="entry name" value="Bact_Transport_Assoc"/>
</dbReference>
<feature type="transmembrane region" description="Helical" evidence="1">
    <location>
        <begin position="68"/>
        <end position="93"/>
    </location>
</feature>
<keyword evidence="4" id="KW-1185">Reference proteome</keyword>
<feature type="transmembrane region" description="Helical" evidence="1">
    <location>
        <begin position="369"/>
        <end position="388"/>
    </location>
</feature>
<evidence type="ECO:0000259" key="2">
    <source>
        <dbReference type="Pfam" id="PF04235"/>
    </source>
</evidence>
<dbReference type="AlphaFoldDB" id="A0A8J4H3F1"/>
<reference evidence="3" key="1">
    <citation type="submission" date="2021-04" db="EMBL/GenBank/DDBJ databases">
        <title>Draft genome sequence of Xylanibacillus composti strain K13.</title>
        <authorList>
            <person name="Uke A."/>
            <person name="Chhe C."/>
            <person name="Baramee S."/>
            <person name="Kosugi A."/>
        </authorList>
    </citation>
    <scope>NUCLEOTIDE SEQUENCE</scope>
    <source>
        <strain evidence="3">K13</strain>
    </source>
</reference>
<feature type="transmembrane region" description="Helical" evidence="1">
    <location>
        <begin position="340"/>
        <end position="357"/>
    </location>
</feature>
<dbReference type="RefSeq" id="WP_213411537.1">
    <property type="nucleotide sequence ID" value="NZ_BOVK01000018.1"/>
</dbReference>
<keyword evidence="1" id="KW-0472">Membrane</keyword>
<evidence type="ECO:0000313" key="3">
    <source>
        <dbReference type="EMBL" id="GIQ68816.1"/>
    </source>
</evidence>
<organism evidence="3 4">
    <name type="scientific">Xylanibacillus composti</name>
    <dbReference type="NCBI Taxonomy" id="1572762"/>
    <lineage>
        <taxon>Bacteria</taxon>
        <taxon>Bacillati</taxon>
        <taxon>Bacillota</taxon>
        <taxon>Bacilli</taxon>
        <taxon>Bacillales</taxon>
        <taxon>Paenibacillaceae</taxon>
        <taxon>Xylanibacillus</taxon>
    </lineage>
</organism>
<dbReference type="EMBL" id="BOVK01000018">
    <property type="protein sequence ID" value="GIQ68816.1"/>
    <property type="molecule type" value="Genomic_DNA"/>
</dbReference>
<feature type="transmembrane region" description="Helical" evidence="1">
    <location>
        <begin position="221"/>
        <end position="243"/>
    </location>
</feature>
<evidence type="ECO:0000313" key="4">
    <source>
        <dbReference type="Proteomes" id="UP000677918"/>
    </source>
</evidence>
<evidence type="ECO:0000256" key="1">
    <source>
        <dbReference type="SAM" id="Phobius"/>
    </source>
</evidence>
<protein>
    <recommendedName>
        <fullName evidence="2">DUF418 domain-containing protein</fullName>
    </recommendedName>
</protein>
<dbReference type="Pfam" id="PF04235">
    <property type="entry name" value="DUF418"/>
    <property type="match status" value="1"/>
</dbReference>
<feature type="domain" description="DUF418" evidence="2">
    <location>
        <begin position="244"/>
        <end position="406"/>
    </location>
</feature>
<keyword evidence="1" id="KW-0812">Transmembrane</keyword>
<name>A0A8J4H3F1_9BACL</name>
<feature type="transmembrane region" description="Helical" evidence="1">
    <location>
        <begin position="154"/>
        <end position="177"/>
    </location>
</feature>
<feature type="transmembrane region" description="Helical" evidence="1">
    <location>
        <begin position="263"/>
        <end position="283"/>
    </location>
</feature>
<dbReference type="InterPro" id="IPR007349">
    <property type="entry name" value="DUF418"/>
</dbReference>
<feature type="transmembrane region" description="Helical" evidence="1">
    <location>
        <begin position="29"/>
        <end position="48"/>
    </location>
</feature>
<proteinExistence type="predicted"/>
<sequence>MMNETISGNKALPVQPENRLMELDVLRGFAMFGILLANMLFFSFPYMHASLTGTKHWAAWIDKAAAGFIRIAAEGHFITMLSFLFGVGFVLFLERAQAKGKKAGGLYVRRMLVLLAFGLVHAIFLWSGDILVFYAIAGLVLLLFRHAKPQGLLLGALLFFLIPILLMTMLFGLFALVPPADDPLMDLQMTLWLEEERQLMEAYAHGSYGDIFDARKIELSLVYTSSIITSLPFIIGMFLLGAYAGRKGVFQQLASHGGLVRKVWVWSLVIGVPFSIIKHIGLYHMDPSQMSFYDFYHFLGLYVGDPAICFLFIASILLLIRKQIWQRGFRLLANAGRMALTLYLMQTVLATTIFYGYGLGLYGTPPRWLPLWAIGIFAFQLWFSHLWFRKFRFGPMETVWRFLTYGRLSARPSAEEKQLSG</sequence>
<dbReference type="PANTHER" id="PTHR30590">
    <property type="entry name" value="INNER MEMBRANE PROTEIN"/>
    <property type="match status" value="1"/>
</dbReference>
<dbReference type="PANTHER" id="PTHR30590:SF2">
    <property type="entry name" value="INNER MEMBRANE PROTEIN"/>
    <property type="match status" value="1"/>
</dbReference>
<accession>A0A8J4H3F1</accession>
<dbReference type="Proteomes" id="UP000677918">
    <property type="component" value="Unassembled WGS sequence"/>
</dbReference>
<keyword evidence="1" id="KW-1133">Transmembrane helix</keyword>
<feature type="transmembrane region" description="Helical" evidence="1">
    <location>
        <begin position="105"/>
        <end position="124"/>
    </location>
</feature>
<gene>
    <name evidence="3" type="primary">yxaH</name>
    <name evidence="3" type="ORF">XYCOK13_16400</name>
</gene>